<evidence type="ECO:0000313" key="2">
    <source>
        <dbReference type="Proteomes" id="UP000198379"/>
    </source>
</evidence>
<organism evidence="1 2">
    <name type="scientific">Dokdonia pacifica</name>
    <dbReference type="NCBI Taxonomy" id="1627892"/>
    <lineage>
        <taxon>Bacteria</taxon>
        <taxon>Pseudomonadati</taxon>
        <taxon>Bacteroidota</taxon>
        <taxon>Flavobacteriia</taxon>
        <taxon>Flavobacteriales</taxon>
        <taxon>Flavobacteriaceae</taxon>
        <taxon>Dokdonia</taxon>
    </lineage>
</organism>
<name>A0A239C1P7_9FLAO</name>
<reference evidence="1 2" key="1">
    <citation type="submission" date="2017-06" db="EMBL/GenBank/DDBJ databases">
        <authorList>
            <person name="Kim H.J."/>
            <person name="Triplett B.A."/>
        </authorList>
    </citation>
    <scope>NUCLEOTIDE SEQUENCE [LARGE SCALE GENOMIC DNA]</scope>
    <source>
        <strain evidence="1 2">DSM 25597</strain>
    </source>
</reference>
<sequence>MKQIKIFFALLCIAFYGCSTDDDTMAEQQAASIANRVSTTCTNPTPNPNVVGYTGLYWDMANGNSAAYAQLPGVPVVQNPGGQFIHSQQPLLGFTLPQGFSAFESAGQNVVGADVIRNDNQVVYRWVPLATVFQPLVPTQTIIEQEINSMLSFFGFQGQPEVLCTRTAQQNNILPQEFNGRLLRFNGMIAQVWVIGTYVDGLGSSSFAISVSVAPEEEYETQVQETFLPFIFQLFVRPDGQFIDKDGDGFDNLVDPNDCDPNIVPG</sequence>
<dbReference type="EMBL" id="FZNY01000007">
    <property type="protein sequence ID" value="SNS13561.1"/>
    <property type="molecule type" value="Genomic_DNA"/>
</dbReference>
<dbReference type="OrthoDB" id="1427071at2"/>
<evidence type="ECO:0008006" key="3">
    <source>
        <dbReference type="Google" id="ProtNLM"/>
    </source>
</evidence>
<proteinExistence type="predicted"/>
<dbReference type="AlphaFoldDB" id="A0A239C1P7"/>
<dbReference type="PROSITE" id="PS51257">
    <property type="entry name" value="PROKAR_LIPOPROTEIN"/>
    <property type="match status" value="1"/>
</dbReference>
<keyword evidence="2" id="KW-1185">Reference proteome</keyword>
<dbReference type="Proteomes" id="UP000198379">
    <property type="component" value="Unassembled WGS sequence"/>
</dbReference>
<protein>
    <recommendedName>
        <fullName evidence="3">Lipoprotein</fullName>
    </recommendedName>
</protein>
<accession>A0A239C1P7</accession>
<gene>
    <name evidence="1" type="ORF">SAMN06265376_10752</name>
</gene>
<dbReference type="RefSeq" id="WP_089373055.1">
    <property type="nucleotide sequence ID" value="NZ_BMEP01000004.1"/>
</dbReference>
<evidence type="ECO:0000313" key="1">
    <source>
        <dbReference type="EMBL" id="SNS13561.1"/>
    </source>
</evidence>